<feature type="domain" description="Flagellar hook-associated protein FlgK helical" evidence="9">
    <location>
        <begin position="102"/>
        <end position="374"/>
    </location>
</feature>
<dbReference type="RefSeq" id="WP_111438857.1">
    <property type="nucleotide sequence ID" value="NZ_QKZI01000001.1"/>
</dbReference>
<evidence type="ECO:0000259" key="9">
    <source>
        <dbReference type="Pfam" id="PF22638"/>
    </source>
</evidence>
<organism evidence="10 11">
    <name type="scientific">Psychrobacillus insolitus</name>
    <dbReference type="NCBI Taxonomy" id="1461"/>
    <lineage>
        <taxon>Bacteria</taxon>
        <taxon>Bacillati</taxon>
        <taxon>Bacillota</taxon>
        <taxon>Bacilli</taxon>
        <taxon>Bacillales</taxon>
        <taxon>Bacillaceae</taxon>
        <taxon>Psychrobacillus</taxon>
    </lineage>
</organism>
<dbReference type="NCBIfam" id="TIGR02492">
    <property type="entry name" value="flgK_ends"/>
    <property type="match status" value="1"/>
</dbReference>
<evidence type="ECO:0000256" key="6">
    <source>
        <dbReference type="ARBA" id="ARBA00023143"/>
    </source>
</evidence>
<dbReference type="Proteomes" id="UP000248646">
    <property type="component" value="Unassembled WGS sequence"/>
</dbReference>
<evidence type="ECO:0000256" key="5">
    <source>
        <dbReference type="ARBA" id="ARBA00022525"/>
    </source>
</evidence>
<dbReference type="InterPro" id="IPR053927">
    <property type="entry name" value="FlgK_helical"/>
</dbReference>
<dbReference type="PANTHER" id="PTHR30033:SF1">
    <property type="entry name" value="FLAGELLAR HOOK-ASSOCIATED PROTEIN 1"/>
    <property type="match status" value="1"/>
</dbReference>
<dbReference type="Pfam" id="PF22638">
    <property type="entry name" value="FlgK_D1"/>
    <property type="match status" value="1"/>
</dbReference>
<dbReference type="EMBL" id="QKZI01000001">
    <property type="protein sequence ID" value="PZX08268.1"/>
    <property type="molecule type" value="Genomic_DNA"/>
</dbReference>
<feature type="domain" description="Flagellar basal-body/hook protein C-terminal" evidence="8">
    <location>
        <begin position="475"/>
        <end position="514"/>
    </location>
</feature>
<comment type="similarity">
    <text evidence="3 7">Belongs to the flagella basal body rod proteins family.</text>
</comment>
<dbReference type="InterPro" id="IPR010930">
    <property type="entry name" value="Flg_bb/hook_C_dom"/>
</dbReference>
<keyword evidence="10" id="KW-0969">Cilium</keyword>
<evidence type="ECO:0000256" key="4">
    <source>
        <dbReference type="ARBA" id="ARBA00016244"/>
    </source>
</evidence>
<dbReference type="OrthoDB" id="9802553at2"/>
<keyword evidence="5 7" id="KW-0964">Secreted</keyword>
<evidence type="ECO:0000313" key="11">
    <source>
        <dbReference type="Proteomes" id="UP000248646"/>
    </source>
</evidence>
<evidence type="ECO:0000256" key="2">
    <source>
        <dbReference type="ARBA" id="ARBA00004613"/>
    </source>
</evidence>
<name>A0A2W7MP38_9BACI</name>
<proteinExistence type="inferred from homology"/>
<dbReference type="GO" id="GO:0005198">
    <property type="term" value="F:structural molecule activity"/>
    <property type="evidence" value="ECO:0007669"/>
    <property type="project" value="UniProtKB-UniRule"/>
</dbReference>
<reference evidence="10 11" key="1">
    <citation type="submission" date="2018-06" db="EMBL/GenBank/DDBJ databases">
        <title>Genomic Encyclopedia of Type Strains, Phase IV (KMG-IV): sequencing the most valuable type-strain genomes for metagenomic binning, comparative biology and taxonomic classification.</title>
        <authorList>
            <person name="Goeker M."/>
        </authorList>
    </citation>
    <scope>NUCLEOTIDE SEQUENCE [LARGE SCALE GENOMIC DNA]</scope>
    <source>
        <strain evidence="10 11">DSM 5</strain>
    </source>
</reference>
<keyword evidence="11" id="KW-1185">Reference proteome</keyword>
<dbReference type="PRINTS" id="PR01005">
    <property type="entry name" value="FLGHOOKAP1"/>
</dbReference>
<dbReference type="GO" id="GO:0044780">
    <property type="term" value="P:bacterial-type flagellum assembly"/>
    <property type="evidence" value="ECO:0007669"/>
    <property type="project" value="InterPro"/>
</dbReference>
<accession>A0A2W7MP38</accession>
<dbReference type="SUPFAM" id="SSF64518">
    <property type="entry name" value="Phase 1 flagellin"/>
    <property type="match status" value="1"/>
</dbReference>
<comment type="subcellular location">
    <subcellularLocation>
        <location evidence="1 7">Bacterial flagellum</location>
    </subcellularLocation>
    <subcellularLocation>
        <location evidence="2 7">Secreted</location>
    </subcellularLocation>
</comment>
<evidence type="ECO:0000313" key="10">
    <source>
        <dbReference type="EMBL" id="PZX08268.1"/>
    </source>
</evidence>
<dbReference type="PANTHER" id="PTHR30033">
    <property type="entry name" value="FLAGELLAR HOOK-ASSOCIATED PROTEIN 1"/>
    <property type="match status" value="1"/>
</dbReference>
<dbReference type="GO" id="GO:0005576">
    <property type="term" value="C:extracellular region"/>
    <property type="evidence" value="ECO:0007669"/>
    <property type="project" value="UniProtKB-SubCell"/>
</dbReference>
<keyword evidence="10" id="KW-0966">Cell projection</keyword>
<dbReference type="Pfam" id="PF06429">
    <property type="entry name" value="Flg_bbr_C"/>
    <property type="match status" value="1"/>
</dbReference>
<dbReference type="AlphaFoldDB" id="A0A2W7MP38"/>
<keyword evidence="6 7" id="KW-0975">Bacterial flagellum</keyword>
<evidence type="ECO:0000256" key="3">
    <source>
        <dbReference type="ARBA" id="ARBA00009677"/>
    </source>
</evidence>
<sequence>MASTFMGLETSKRGLTTQQSGLYTTGHNIANANSLGYTRQRVNLEASKGYPATGLNAATGVGQIGTGVQAGSVQRVRDQFIDRQYRQETSKLGYWDARSTAISQMEDIMAEPSDYGLNESLNQFWSSLQDLNTSPESEATRKVVVQKGIAIAESFNYISSQLIQIQGNIANEIGVLSSDSNSILKQIVSINEQIQTIEPNGYMPNDLYDARDVLIDELAAYYPIDVSYKKTGGNSQAVAEGIATVSLKLADGTKVELVNGKEYKQFRTTPSTAIPAGDGTSPTGPVEGFQLVKLNTDGTDGAVTDTINVSKLSDLGVLKSLINSFGYNDGGAAKGVYPDMLAKLDKLALAFVNEFNSIHGAGTDLKGVLGKPFFVASDGAAITASSISIDSIFESNSSLLAASNSPVGAKEEGNGANALLLSNLKFNSLTDIDGATIQTYYESIIGQLGVNGEQASRLAANSETIKITVSNNRASMSSVSLDEEMTNMITFQQAYNANARMITVVDEMLDKIINGMGRVGL</sequence>
<dbReference type="InterPro" id="IPR002371">
    <property type="entry name" value="FlgK"/>
</dbReference>
<evidence type="ECO:0000256" key="1">
    <source>
        <dbReference type="ARBA" id="ARBA00004365"/>
    </source>
</evidence>
<dbReference type="GO" id="GO:0009424">
    <property type="term" value="C:bacterial-type flagellum hook"/>
    <property type="evidence" value="ECO:0007669"/>
    <property type="project" value="UniProtKB-UniRule"/>
</dbReference>
<evidence type="ECO:0000256" key="7">
    <source>
        <dbReference type="RuleBase" id="RU362065"/>
    </source>
</evidence>
<protein>
    <recommendedName>
        <fullName evidence="4 7">Flagellar hook-associated protein 1</fullName>
        <shortName evidence="7">HAP1</shortName>
    </recommendedName>
</protein>
<gene>
    <name evidence="7" type="primary">flgK</name>
    <name evidence="10" type="ORF">C7437_1011392</name>
</gene>
<keyword evidence="10" id="KW-0282">Flagellum</keyword>
<comment type="caution">
    <text evidence="10">The sequence shown here is derived from an EMBL/GenBank/DDBJ whole genome shotgun (WGS) entry which is preliminary data.</text>
</comment>
<evidence type="ECO:0000259" key="8">
    <source>
        <dbReference type="Pfam" id="PF06429"/>
    </source>
</evidence>